<comment type="caution">
    <text evidence="1">The sequence shown here is derived from an EMBL/GenBank/DDBJ whole genome shotgun (WGS) entry which is preliminary data.</text>
</comment>
<keyword evidence="2" id="KW-1185">Reference proteome</keyword>
<dbReference type="EMBL" id="CM042049">
    <property type="protein sequence ID" value="KAI3747251.1"/>
    <property type="molecule type" value="Genomic_DNA"/>
</dbReference>
<organism evidence="1 2">
    <name type="scientific">Arctium lappa</name>
    <name type="common">Greater burdock</name>
    <name type="synonym">Lappa major</name>
    <dbReference type="NCBI Taxonomy" id="4217"/>
    <lineage>
        <taxon>Eukaryota</taxon>
        <taxon>Viridiplantae</taxon>
        <taxon>Streptophyta</taxon>
        <taxon>Embryophyta</taxon>
        <taxon>Tracheophyta</taxon>
        <taxon>Spermatophyta</taxon>
        <taxon>Magnoliopsida</taxon>
        <taxon>eudicotyledons</taxon>
        <taxon>Gunneridae</taxon>
        <taxon>Pentapetalae</taxon>
        <taxon>asterids</taxon>
        <taxon>campanulids</taxon>
        <taxon>Asterales</taxon>
        <taxon>Asteraceae</taxon>
        <taxon>Carduoideae</taxon>
        <taxon>Cardueae</taxon>
        <taxon>Arctiinae</taxon>
        <taxon>Arctium</taxon>
    </lineage>
</organism>
<reference evidence="1 2" key="2">
    <citation type="journal article" date="2022" name="Mol. Ecol. Resour.">
        <title>The genomes of chicory, endive, great burdock and yacon provide insights into Asteraceae paleo-polyploidization history and plant inulin production.</title>
        <authorList>
            <person name="Fan W."/>
            <person name="Wang S."/>
            <person name="Wang H."/>
            <person name="Wang A."/>
            <person name="Jiang F."/>
            <person name="Liu H."/>
            <person name="Zhao H."/>
            <person name="Xu D."/>
            <person name="Zhang Y."/>
        </authorList>
    </citation>
    <scope>NUCLEOTIDE SEQUENCE [LARGE SCALE GENOMIC DNA]</scope>
    <source>
        <strain evidence="2">cv. Niubang</strain>
    </source>
</reference>
<name>A0ACB9DLY6_ARCLA</name>
<reference evidence="2" key="1">
    <citation type="journal article" date="2022" name="Mol. Ecol. Resour.">
        <title>The genomes of chicory, endive, great burdock and yacon provide insights into Asteraceae palaeo-polyploidization history and plant inulin production.</title>
        <authorList>
            <person name="Fan W."/>
            <person name="Wang S."/>
            <person name="Wang H."/>
            <person name="Wang A."/>
            <person name="Jiang F."/>
            <person name="Liu H."/>
            <person name="Zhao H."/>
            <person name="Xu D."/>
            <person name="Zhang Y."/>
        </authorList>
    </citation>
    <scope>NUCLEOTIDE SEQUENCE [LARGE SCALE GENOMIC DNA]</scope>
    <source>
        <strain evidence="2">cv. Niubang</strain>
    </source>
</reference>
<evidence type="ECO:0000313" key="1">
    <source>
        <dbReference type="EMBL" id="KAI3747251.1"/>
    </source>
</evidence>
<protein>
    <submittedName>
        <fullName evidence="1">Uncharacterized protein</fullName>
    </submittedName>
</protein>
<proteinExistence type="predicted"/>
<sequence length="101" mass="11145">MFKSIEEEYVSEHADKSVMNQSEMDYNYTGNAKLSLSRYGGGHVLFSIGLPSLPLGAVVGRAWDGSKNGPSVADHPKRPAKHHWLGQPLPLASDRWLSNRP</sequence>
<accession>A0ACB9DLY6</accession>
<dbReference type="Proteomes" id="UP001055879">
    <property type="component" value="Linkage Group LG03"/>
</dbReference>
<evidence type="ECO:0000313" key="2">
    <source>
        <dbReference type="Proteomes" id="UP001055879"/>
    </source>
</evidence>
<gene>
    <name evidence="1" type="ORF">L6452_09704</name>
</gene>